<dbReference type="Pfam" id="PF13489">
    <property type="entry name" value="Methyltransf_23"/>
    <property type="match status" value="1"/>
</dbReference>
<dbReference type="EMBL" id="AWTV01000004">
    <property type="protein sequence ID" value="KIH93981.1"/>
    <property type="molecule type" value="Genomic_DNA"/>
</dbReference>
<dbReference type="InterPro" id="IPR029063">
    <property type="entry name" value="SAM-dependent_MTases_sf"/>
</dbReference>
<dbReference type="SUPFAM" id="SSF53335">
    <property type="entry name" value="S-adenosyl-L-methionine-dependent methyltransferases"/>
    <property type="match status" value="1"/>
</dbReference>
<evidence type="ECO:0000256" key="2">
    <source>
        <dbReference type="SAM" id="MobiDB-lite"/>
    </source>
</evidence>
<dbReference type="CDD" id="cd02440">
    <property type="entry name" value="AdoMet_MTases"/>
    <property type="match status" value="1"/>
</dbReference>
<dbReference type="GO" id="GO:0008168">
    <property type="term" value="F:methyltransferase activity"/>
    <property type="evidence" value="ECO:0007669"/>
    <property type="project" value="TreeGrafter"/>
</dbReference>
<comment type="caution">
    <text evidence="3">The sequence shown here is derived from an EMBL/GenBank/DDBJ whole genome shotgun (WGS) entry which is preliminary data.</text>
</comment>
<name>A0A0C2IXY5_9PEZI</name>
<evidence type="ECO:0000313" key="4">
    <source>
        <dbReference type="Proteomes" id="UP000031575"/>
    </source>
</evidence>
<proteinExistence type="inferred from homology"/>
<dbReference type="AlphaFoldDB" id="A0A0C2IXY5"/>
<keyword evidence="4" id="KW-1185">Reference proteome</keyword>
<dbReference type="OrthoDB" id="2013972at2759"/>
<dbReference type="PANTHER" id="PTHR43591:SF105">
    <property type="entry name" value="METHYLTRANSFERASE DOMAIN-CONTAINING PROTEIN-RELATED"/>
    <property type="match status" value="1"/>
</dbReference>
<organism evidence="3 4">
    <name type="scientific">Sporothrix brasiliensis 5110</name>
    <dbReference type="NCBI Taxonomy" id="1398154"/>
    <lineage>
        <taxon>Eukaryota</taxon>
        <taxon>Fungi</taxon>
        <taxon>Dikarya</taxon>
        <taxon>Ascomycota</taxon>
        <taxon>Pezizomycotina</taxon>
        <taxon>Sordariomycetes</taxon>
        <taxon>Sordariomycetidae</taxon>
        <taxon>Ophiostomatales</taxon>
        <taxon>Ophiostomataceae</taxon>
        <taxon>Sporothrix</taxon>
    </lineage>
</organism>
<accession>A0A0C2IXY5</accession>
<dbReference type="HOGENOM" id="CLU_010595_1_2_1"/>
<dbReference type="VEuPathDB" id="FungiDB:SPBR_05856"/>
<evidence type="ECO:0000313" key="3">
    <source>
        <dbReference type="EMBL" id="KIH93981.1"/>
    </source>
</evidence>
<sequence length="332" mass="37614">MSEHNYDDDEAFLLEPDSDLSADNVDTDSALGDGMSVFSSTASLRSSLINHRDENGRKYHAFKDGKYLLPTDDEELERQEYQYALCLYTFGALSFAPLTKVNRVLDAGCGPGHWVIDFADCHPEAHVIGVDLSPVQRYTPSNASFEIDDLEEQWTFSYKFDYIHSLMMTGAFRDWPGFYRQAFEFLNTGGWLEIQDIDFPLRCADGSLPPGSALQKWTDVMMEASGKAGFLLNTCGKAADFMREAGFVDIVRVPYKWPIGRWPKNERMKELGGLVRENFVGGVESMSLALCTRFLGWSLDDVKTFAAEVRHDMSNSSYHTYFDLYVTYGRKP</sequence>
<reference evidence="3 4" key="1">
    <citation type="journal article" date="2014" name="BMC Genomics">
        <title>Comparative genomics of the major fungal agents of human and animal Sporotrichosis: Sporothrix schenckii and Sporothrix brasiliensis.</title>
        <authorList>
            <person name="Teixeira M.M."/>
            <person name="de Almeida L.G."/>
            <person name="Kubitschek-Barreira P."/>
            <person name="Alves F.L."/>
            <person name="Kioshima E.S."/>
            <person name="Abadio A.K."/>
            <person name="Fernandes L."/>
            <person name="Derengowski L.S."/>
            <person name="Ferreira K.S."/>
            <person name="Souza R.C."/>
            <person name="Ruiz J.C."/>
            <person name="de Andrade N.C."/>
            <person name="Paes H.C."/>
            <person name="Nicola A.M."/>
            <person name="Albuquerque P."/>
            <person name="Gerber A.L."/>
            <person name="Martins V.P."/>
            <person name="Peconick L.D."/>
            <person name="Neto A.V."/>
            <person name="Chaucanez C.B."/>
            <person name="Silva P.A."/>
            <person name="Cunha O.L."/>
            <person name="de Oliveira F.F."/>
            <person name="dos Santos T.C."/>
            <person name="Barros A.L."/>
            <person name="Soares M.A."/>
            <person name="de Oliveira L.M."/>
            <person name="Marini M.M."/>
            <person name="Villalobos-Duno H."/>
            <person name="Cunha M.M."/>
            <person name="de Hoog S."/>
            <person name="da Silveira J.F."/>
            <person name="Henrissat B."/>
            <person name="Nino-Vega G.A."/>
            <person name="Cisalpino P.S."/>
            <person name="Mora-Montes H.M."/>
            <person name="Almeida S.R."/>
            <person name="Stajich J.E."/>
            <person name="Lopes-Bezerra L.M."/>
            <person name="Vasconcelos A.T."/>
            <person name="Felipe M.S."/>
        </authorList>
    </citation>
    <scope>NUCLEOTIDE SEQUENCE [LARGE SCALE GENOMIC DNA]</scope>
    <source>
        <strain evidence="3 4">5110</strain>
    </source>
</reference>
<comment type="similarity">
    <text evidence="1">Belongs to the methyltransferase superfamily. LaeA methyltransferase family.</text>
</comment>
<feature type="region of interest" description="Disordered" evidence="2">
    <location>
        <begin position="1"/>
        <end position="26"/>
    </location>
</feature>
<feature type="compositionally biased region" description="Acidic residues" evidence="2">
    <location>
        <begin position="1"/>
        <end position="20"/>
    </location>
</feature>
<protein>
    <submittedName>
        <fullName evidence="3">Sam domain protein</fullName>
    </submittedName>
</protein>
<evidence type="ECO:0000256" key="1">
    <source>
        <dbReference type="ARBA" id="ARBA00038158"/>
    </source>
</evidence>
<dbReference type="PANTHER" id="PTHR43591">
    <property type="entry name" value="METHYLTRANSFERASE"/>
    <property type="match status" value="1"/>
</dbReference>
<gene>
    <name evidence="3" type="ORF">SPBR_05856</name>
</gene>
<dbReference type="RefSeq" id="XP_040621991.1">
    <property type="nucleotide sequence ID" value="XM_040764119.1"/>
</dbReference>
<dbReference type="Proteomes" id="UP000031575">
    <property type="component" value="Unassembled WGS sequence"/>
</dbReference>
<dbReference type="Gene3D" id="3.40.50.150">
    <property type="entry name" value="Vaccinia Virus protein VP39"/>
    <property type="match status" value="1"/>
</dbReference>
<dbReference type="GeneID" id="63679040"/>